<accession>A0A4V1BIJ2</accession>
<sequence>METIQVLDSIMGSGKTTKIIDWMIANPDQKYLYVSPLLSEVEERVPTACADAIGFTFPTAENGTSKSQSFLNLLKSAENIATTHSLFKLMTKEHLQLIKDKGYVLIVDEEVNMIEDYSTVCGYLDDLKGWDVVDIDYQNNGKVIVLKEPTNNSRSFKTLFDYAKADSLFASKNSNNALVTQLPVSLLLAAKRVIILTYKFEGSILSQFLKMNNLTYSDFNEFDMPDEKVLKDQIRKLVTIGSTLSTRSLNQRQGYMSATWYETGATAAELNSLRGALRSIYRLHPKQSILITCPLSAVEERHKRSIHDGRDVNPKLDGPKPKRGWLACNTRATNDFSNKTVMIHAYNRYPNRNVESYLNSWGRPIDRDTFALSEMIQWLWRGCIRDGKEMTVYILSKRMLDLFNEWLNEEDSRLLD</sequence>
<proteinExistence type="predicted"/>
<name>A0A4V1BIJ2_9RHOB</name>
<reference evidence="2" key="1">
    <citation type="submission" date="2019-03" db="EMBL/GenBank/DDBJ databases">
        <authorList>
            <person name="Li J."/>
        </authorList>
    </citation>
    <scope>NUCLEOTIDE SEQUENCE [LARGE SCALE GENOMIC DNA]</scope>
    <source>
        <strain evidence="2">2251</strain>
    </source>
</reference>
<dbReference type="RefSeq" id="WP_135311703.1">
    <property type="nucleotide sequence ID" value="NZ_CP038439.1"/>
</dbReference>
<evidence type="ECO:0000313" key="2">
    <source>
        <dbReference type="Proteomes" id="UP000296374"/>
    </source>
</evidence>
<dbReference type="Proteomes" id="UP000296374">
    <property type="component" value="Chromosome"/>
</dbReference>
<evidence type="ECO:0000313" key="1">
    <source>
        <dbReference type="EMBL" id="QBX33404.1"/>
    </source>
</evidence>
<gene>
    <name evidence="1" type="ORF">E4191_00730</name>
</gene>
<dbReference type="AlphaFoldDB" id="A0A4V1BIJ2"/>
<dbReference type="EMBL" id="CP038439">
    <property type="protein sequence ID" value="QBX33404.1"/>
    <property type="molecule type" value="Genomic_DNA"/>
</dbReference>
<dbReference type="KEGG" id="plia:E4191_00730"/>
<organism evidence="1 2">
    <name type="scientific">Paracoccus liaowanqingii</name>
    <dbReference type="NCBI Taxonomy" id="2560053"/>
    <lineage>
        <taxon>Bacteria</taxon>
        <taxon>Pseudomonadati</taxon>
        <taxon>Pseudomonadota</taxon>
        <taxon>Alphaproteobacteria</taxon>
        <taxon>Rhodobacterales</taxon>
        <taxon>Paracoccaceae</taxon>
        <taxon>Paracoccus</taxon>
    </lineage>
</organism>
<protein>
    <submittedName>
        <fullName evidence="1">Uncharacterized protein</fullName>
    </submittedName>
</protein>